<dbReference type="PANTHER" id="PTHR42852:SF18">
    <property type="entry name" value="CHROMOSOME UNDETERMINED SCAFFOLD_47, WHOLE GENOME SHOTGUN SEQUENCE"/>
    <property type="match status" value="1"/>
</dbReference>
<keyword evidence="3" id="KW-1185">Reference proteome</keyword>
<dbReference type="EMBL" id="CP011371">
    <property type="protein sequence ID" value="AKJ27590.1"/>
    <property type="molecule type" value="Genomic_DNA"/>
</dbReference>
<reference evidence="2 3" key="1">
    <citation type="submission" date="2015-05" db="EMBL/GenBank/DDBJ databases">
        <authorList>
            <person name="Tang B."/>
            <person name="Yu Y."/>
        </authorList>
    </citation>
    <scope>NUCLEOTIDE SEQUENCE [LARGE SCALE GENOMIC DNA]</scope>
    <source>
        <strain evidence="2 3">DSM 7029</strain>
    </source>
</reference>
<dbReference type="PROSITE" id="PS51352">
    <property type="entry name" value="THIOREDOXIN_2"/>
    <property type="match status" value="1"/>
</dbReference>
<dbReference type="CDD" id="cd02966">
    <property type="entry name" value="TlpA_like_family"/>
    <property type="match status" value="1"/>
</dbReference>
<dbReference type="InterPro" id="IPR013766">
    <property type="entry name" value="Thioredoxin_domain"/>
</dbReference>
<gene>
    <name evidence="2" type="ORF">AAW51_0899</name>
</gene>
<sequence length="166" mass="18283">MKKAHYLAALVAALAIGVGGYLAVGRTETAPAVDYVLLDGKRENFADLKGKVVLVNFWATSCTTCVKEMPEMVHTYEKYHGRGLDFVAVAMSYDPPAYVANFAETRKLPFKVAIDNTGEVAKRFGDIRLTPTTFLLNKRGEVVKRYLGEPDFAALHQLVEQLLAEG</sequence>
<protein>
    <submittedName>
        <fullName evidence="2">Cytochrome c-type biogenesis protein ResA</fullName>
    </submittedName>
</protein>
<evidence type="ECO:0000259" key="1">
    <source>
        <dbReference type="PROSITE" id="PS51352"/>
    </source>
</evidence>
<feature type="domain" description="Thioredoxin" evidence="1">
    <location>
        <begin position="24"/>
        <end position="164"/>
    </location>
</feature>
<dbReference type="Gene3D" id="3.40.30.10">
    <property type="entry name" value="Glutaredoxin"/>
    <property type="match status" value="1"/>
</dbReference>
<dbReference type="STRING" id="413882.AAW51_0899"/>
<dbReference type="PATRIC" id="fig|413882.6.peg.954"/>
<dbReference type="Pfam" id="PF08534">
    <property type="entry name" value="Redoxin"/>
    <property type="match status" value="1"/>
</dbReference>
<dbReference type="OrthoDB" id="9811352at2"/>
<dbReference type="InterPro" id="IPR036249">
    <property type="entry name" value="Thioredoxin-like_sf"/>
</dbReference>
<dbReference type="RefSeq" id="WP_047193635.1">
    <property type="nucleotide sequence ID" value="NZ_CP011371.1"/>
</dbReference>
<dbReference type="AlphaFoldDB" id="A0A0G3BLZ9"/>
<dbReference type="KEGG" id="pbh:AAW51_0899"/>
<proteinExistence type="predicted"/>
<dbReference type="SUPFAM" id="SSF52833">
    <property type="entry name" value="Thioredoxin-like"/>
    <property type="match status" value="1"/>
</dbReference>
<name>A0A0G3BLZ9_9BURK</name>
<dbReference type="GO" id="GO:0016491">
    <property type="term" value="F:oxidoreductase activity"/>
    <property type="evidence" value="ECO:0007669"/>
    <property type="project" value="InterPro"/>
</dbReference>
<dbReference type="PANTHER" id="PTHR42852">
    <property type="entry name" value="THIOL:DISULFIDE INTERCHANGE PROTEIN DSBE"/>
    <property type="match status" value="1"/>
</dbReference>
<evidence type="ECO:0000313" key="2">
    <source>
        <dbReference type="EMBL" id="AKJ27590.1"/>
    </source>
</evidence>
<evidence type="ECO:0000313" key="3">
    <source>
        <dbReference type="Proteomes" id="UP000035352"/>
    </source>
</evidence>
<accession>A0A0G3BLZ9</accession>
<dbReference type="Proteomes" id="UP000035352">
    <property type="component" value="Chromosome"/>
</dbReference>
<dbReference type="InterPro" id="IPR013740">
    <property type="entry name" value="Redoxin"/>
</dbReference>
<organism evidence="2 3">
    <name type="scientific">Caldimonas brevitalea</name>
    <dbReference type="NCBI Taxonomy" id="413882"/>
    <lineage>
        <taxon>Bacteria</taxon>
        <taxon>Pseudomonadati</taxon>
        <taxon>Pseudomonadota</taxon>
        <taxon>Betaproteobacteria</taxon>
        <taxon>Burkholderiales</taxon>
        <taxon>Sphaerotilaceae</taxon>
        <taxon>Caldimonas</taxon>
    </lineage>
</organism>
<dbReference type="InterPro" id="IPR050553">
    <property type="entry name" value="Thioredoxin_ResA/DsbE_sf"/>
</dbReference>